<dbReference type="Proteomes" id="UP000439903">
    <property type="component" value="Unassembled WGS sequence"/>
</dbReference>
<proteinExistence type="predicted"/>
<keyword evidence="2" id="KW-1185">Reference proteome</keyword>
<evidence type="ECO:0000313" key="2">
    <source>
        <dbReference type="Proteomes" id="UP000439903"/>
    </source>
</evidence>
<evidence type="ECO:0000313" key="1">
    <source>
        <dbReference type="EMBL" id="KAF0382186.1"/>
    </source>
</evidence>
<organism evidence="1 2">
    <name type="scientific">Gigaspora margarita</name>
    <dbReference type="NCBI Taxonomy" id="4874"/>
    <lineage>
        <taxon>Eukaryota</taxon>
        <taxon>Fungi</taxon>
        <taxon>Fungi incertae sedis</taxon>
        <taxon>Mucoromycota</taxon>
        <taxon>Glomeromycotina</taxon>
        <taxon>Glomeromycetes</taxon>
        <taxon>Diversisporales</taxon>
        <taxon>Gigasporaceae</taxon>
        <taxon>Gigaspora</taxon>
    </lineage>
</organism>
<protein>
    <submittedName>
        <fullName evidence="1">Uncharacterized protein</fullName>
    </submittedName>
</protein>
<gene>
    <name evidence="1" type="ORF">F8M41_011963</name>
</gene>
<dbReference type="AlphaFoldDB" id="A0A8H3ZZY3"/>
<name>A0A8H3ZZY3_GIGMA</name>
<dbReference type="EMBL" id="WTPW01002433">
    <property type="protein sequence ID" value="KAF0382186.1"/>
    <property type="molecule type" value="Genomic_DNA"/>
</dbReference>
<sequence length="77" mass="9007">MHLLTCIKIHLYLQQSKYDTNQEVLKSMASKYEITIIEFEKELAAVRGAVHNAEMLVLKQEMKMLLDAKELNNQDIR</sequence>
<comment type="caution">
    <text evidence="1">The sequence shown here is derived from an EMBL/GenBank/DDBJ whole genome shotgun (WGS) entry which is preliminary data.</text>
</comment>
<reference evidence="1 2" key="1">
    <citation type="journal article" date="2019" name="Environ. Microbiol.">
        <title>At the nexus of three kingdoms: the genome of the mycorrhizal fungus Gigaspora margarita provides insights into plant, endobacterial and fungal interactions.</title>
        <authorList>
            <person name="Venice F."/>
            <person name="Ghignone S."/>
            <person name="Salvioli di Fossalunga A."/>
            <person name="Amselem J."/>
            <person name="Novero M."/>
            <person name="Xianan X."/>
            <person name="Sedzielewska Toro K."/>
            <person name="Morin E."/>
            <person name="Lipzen A."/>
            <person name="Grigoriev I.V."/>
            <person name="Henrissat B."/>
            <person name="Martin F.M."/>
            <person name="Bonfante P."/>
        </authorList>
    </citation>
    <scope>NUCLEOTIDE SEQUENCE [LARGE SCALE GENOMIC DNA]</scope>
    <source>
        <strain evidence="1 2">BEG34</strain>
    </source>
</reference>
<accession>A0A8H3ZZY3</accession>